<comment type="caution">
    <text evidence="1">The sequence shown here is derived from an EMBL/GenBank/DDBJ whole genome shotgun (WGS) entry which is preliminary data.</text>
</comment>
<dbReference type="EMBL" id="LAZR01001859">
    <property type="protein sequence ID" value="KKN37972.1"/>
    <property type="molecule type" value="Genomic_DNA"/>
</dbReference>
<dbReference type="AlphaFoldDB" id="A0A0F9QLU4"/>
<sequence length="73" mass="8396">MSLIEKCPKCDGAFVTEEESKLLKDKQAIQWFKNFKWSRLNKMGGYTNGLIDWIPASDVERSCFVCGFETRAV</sequence>
<organism evidence="1">
    <name type="scientific">marine sediment metagenome</name>
    <dbReference type="NCBI Taxonomy" id="412755"/>
    <lineage>
        <taxon>unclassified sequences</taxon>
        <taxon>metagenomes</taxon>
        <taxon>ecological metagenomes</taxon>
    </lineage>
</organism>
<name>A0A0F9QLU4_9ZZZZ</name>
<evidence type="ECO:0000313" key="1">
    <source>
        <dbReference type="EMBL" id="KKN37972.1"/>
    </source>
</evidence>
<proteinExistence type="predicted"/>
<accession>A0A0F9QLU4</accession>
<gene>
    <name evidence="1" type="ORF">LCGC14_0758140</name>
</gene>
<reference evidence="1" key="1">
    <citation type="journal article" date="2015" name="Nature">
        <title>Complex archaea that bridge the gap between prokaryotes and eukaryotes.</title>
        <authorList>
            <person name="Spang A."/>
            <person name="Saw J.H."/>
            <person name="Jorgensen S.L."/>
            <person name="Zaremba-Niedzwiedzka K."/>
            <person name="Martijn J."/>
            <person name="Lind A.E."/>
            <person name="van Eijk R."/>
            <person name="Schleper C."/>
            <person name="Guy L."/>
            <person name="Ettema T.J."/>
        </authorList>
    </citation>
    <scope>NUCLEOTIDE SEQUENCE</scope>
</reference>
<protein>
    <submittedName>
        <fullName evidence="1">Uncharacterized protein</fullName>
    </submittedName>
</protein>